<dbReference type="EMBL" id="CAJNOV010002241">
    <property type="protein sequence ID" value="CAF1095818.1"/>
    <property type="molecule type" value="Genomic_DNA"/>
</dbReference>
<accession>A0A814NU21</accession>
<dbReference type="Proteomes" id="UP000663855">
    <property type="component" value="Unassembled WGS sequence"/>
</dbReference>
<comment type="caution">
    <text evidence="1">The sequence shown here is derived from an EMBL/GenBank/DDBJ whole genome shotgun (WGS) entry which is preliminary data.</text>
</comment>
<sequence>CSPSIERKGKEKDFMKQINEILQQHQNNFFLIYTHDHNSTTCSSEVVAIQVLCQCVESYDSTCIQKKNSLNNHSSTEIQGQSSNSEKSEGDYLHNLFTGQATIDSRDLQTEETAILSNISHDKSTPISLVQTPPLLFVSPTSSVTPVTNNYLLKQLFHIVIVFNYAEN</sequence>
<evidence type="ECO:0000313" key="3">
    <source>
        <dbReference type="Proteomes" id="UP000663855"/>
    </source>
</evidence>
<name>A0A814NU21_9BILA</name>
<organism evidence="1 3">
    <name type="scientific">Rotaria magnacalcarata</name>
    <dbReference type="NCBI Taxonomy" id="392030"/>
    <lineage>
        <taxon>Eukaryota</taxon>
        <taxon>Metazoa</taxon>
        <taxon>Spiralia</taxon>
        <taxon>Gnathifera</taxon>
        <taxon>Rotifera</taxon>
        <taxon>Eurotatoria</taxon>
        <taxon>Bdelloidea</taxon>
        <taxon>Philodinida</taxon>
        <taxon>Philodinidae</taxon>
        <taxon>Rotaria</taxon>
    </lineage>
</organism>
<protein>
    <submittedName>
        <fullName evidence="1">Uncharacterized protein</fullName>
    </submittedName>
</protein>
<dbReference type="EMBL" id="CAJNRE010004367">
    <property type="protein sequence ID" value="CAF2034054.1"/>
    <property type="molecule type" value="Genomic_DNA"/>
</dbReference>
<reference evidence="1" key="1">
    <citation type="submission" date="2021-02" db="EMBL/GenBank/DDBJ databases">
        <authorList>
            <person name="Nowell W R."/>
        </authorList>
    </citation>
    <scope>NUCLEOTIDE SEQUENCE</scope>
</reference>
<dbReference type="Proteomes" id="UP000663824">
    <property type="component" value="Unassembled WGS sequence"/>
</dbReference>
<dbReference type="AlphaFoldDB" id="A0A814NU21"/>
<proteinExistence type="predicted"/>
<evidence type="ECO:0000313" key="2">
    <source>
        <dbReference type="EMBL" id="CAF2034054.1"/>
    </source>
</evidence>
<feature type="non-terminal residue" evidence="1">
    <location>
        <position position="1"/>
    </location>
</feature>
<evidence type="ECO:0000313" key="1">
    <source>
        <dbReference type="EMBL" id="CAF1095818.1"/>
    </source>
</evidence>
<gene>
    <name evidence="1" type="ORF">CJN711_LOCUS6902</name>
    <name evidence="2" type="ORF">MBJ925_LOCUS10437</name>
</gene>